<dbReference type="InterPro" id="IPR036390">
    <property type="entry name" value="WH_DNA-bd_sf"/>
</dbReference>
<protein>
    <submittedName>
        <fullName evidence="5">DNA-binding MarR family transcriptional regulator</fullName>
    </submittedName>
</protein>
<dbReference type="InterPro" id="IPR000835">
    <property type="entry name" value="HTH_MarR-typ"/>
</dbReference>
<dbReference type="SMART" id="SM00347">
    <property type="entry name" value="HTH_MARR"/>
    <property type="match status" value="1"/>
</dbReference>
<evidence type="ECO:0000259" key="4">
    <source>
        <dbReference type="PROSITE" id="PS50995"/>
    </source>
</evidence>
<dbReference type="Pfam" id="PF01047">
    <property type="entry name" value="MarR"/>
    <property type="match status" value="1"/>
</dbReference>
<dbReference type="PANTHER" id="PTHR42756:SF1">
    <property type="entry name" value="TRANSCRIPTIONAL REPRESSOR OF EMRAB OPERON"/>
    <property type="match status" value="1"/>
</dbReference>
<dbReference type="Gene3D" id="1.10.10.10">
    <property type="entry name" value="Winged helix-like DNA-binding domain superfamily/Winged helix DNA-binding domain"/>
    <property type="match status" value="1"/>
</dbReference>
<dbReference type="SUPFAM" id="SSF46785">
    <property type="entry name" value="Winged helix' DNA-binding domain"/>
    <property type="match status" value="1"/>
</dbReference>
<organism evidence="5 6">
    <name type="scientific">Cytobacillus eiseniae</name>
    <dbReference type="NCBI Taxonomy" id="762947"/>
    <lineage>
        <taxon>Bacteria</taxon>
        <taxon>Bacillati</taxon>
        <taxon>Bacillota</taxon>
        <taxon>Bacilli</taxon>
        <taxon>Bacillales</taxon>
        <taxon>Bacillaceae</taxon>
        <taxon>Cytobacillus</taxon>
    </lineage>
</organism>
<dbReference type="Proteomes" id="UP001519293">
    <property type="component" value="Unassembled WGS sequence"/>
</dbReference>
<proteinExistence type="predicted"/>
<keyword evidence="3" id="KW-0804">Transcription</keyword>
<accession>A0ABS4RBV6</accession>
<dbReference type="RefSeq" id="WP_066397466.1">
    <property type="nucleotide sequence ID" value="NZ_JAGIKZ010000003.1"/>
</dbReference>
<evidence type="ECO:0000256" key="3">
    <source>
        <dbReference type="ARBA" id="ARBA00023163"/>
    </source>
</evidence>
<reference evidence="5 6" key="1">
    <citation type="submission" date="2021-03" db="EMBL/GenBank/DDBJ databases">
        <title>Genomic Encyclopedia of Type Strains, Phase IV (KMG-IV): sequencing the most valuable type-strain genomes for metagenomic binning, comparative biology and taxonomic classification.</title>
        <authorList>
            <person name="Goeker M."/>
        </authorList>
    </citation>
    <scope>NUCLEOTIDE SEQUENCE [LARGE SCALE GENOMIC DNA]</scope>
    <source>
        <strain evidence="5 6">DSM 26675</strain>
    </source>
</reference>
<dbReference type="PRINTS" id="PR00598">
    <property type="entry name" value="HTHMARR"/>
</dbReference>
<sequence>MTYSIQELIDSYIDLSFSVHRKGESLIREQIEGDLLTNDQHYTLRYINRAGSCTSTELAEEFDVKKSAITAIINRLWEKGFIQRTRDENDRRVVYLTLTKQGKELYIKTEEKIYKLVETFIKQFDQEEIQAFIKTYEKLNKILIESKDYKVEE</sequence>
<evidence type="ECO:0000256" key="1">
    <source>
        <dbReference type="ARBA" id="ARBA00023015"/>
    </source>
</evidence>
<gene>
    <name evidence="5" type="ORF">J2Z40_000942</name>
</gene>
<dbReference type="InterPro" id="IPR036388">
    <property type="entry name" value="WH-like_DNA-bd_sf"/>
</dbReference>
<keyword evidence="1" id="KW-0805">Transcription regulation</keyword>
<comment type="caution">
    <text evidence="5">The sequence shown here is derived from an EMBL/GenBank/DDBJ whole genome shotgun (WGS) entry which is preliminary data.</text>
</comment>
<name>A0ABS4RBV6_9BACI</name>
<dbReference type="GO" id="GO:0003677">
    <property type="term" value="F:DNA binding"/>
    <property type="evidence" value="ECO:0007669"/>
    <property type="project" value="UniProtKB-KW"/>
</dbReference>
<dbReference type="PROSITE" id="PS50995">
    <property type="entry name" value="HTH_MARR_2"/>
    <property type="match status" value="1"/>
</dbReference>
<dbReference type="EMBL" id="JAGIKZ010000003">
    <property type="protein sequence ID" value="MBP2240387.1"/>
    <property type="molecule type" value="Genomic_DNA"/>
</dbReference>
<dbReference type="PANTHER" id="PTHR42756">
    <property type="entry name" value="TRANSCRIPTIONAL REGULATOR, MARR"/>
    <property type="match status" value="1"/>
</dbReference>
<evidence type="ECO:0000313" key="6">
    <source>
        <dbReference type="Proteomes" id="UP001519293"/>
    </source>
</evidence>
<evidence type="ECO:0000313" key="5">
    <source>
        <dbReference type="EMBL" id="MBP2240387.1"/>
    </source>
</evidence>
<keyword evidence="2 5" id="KW-0238">DNA-binding</keyword>
<evidence type="ECO:0000256" key="2">
    <source>
        <dbReference type="ARBA" id="ARBA00023125"/>
    </source>
</evidence>
<keyword evidence="6" id="KW-1185">Reference proteome</keyword>
<feature type="domain" description="HTH marR-type" evidence="4">
    <location>
        <begin position="1"/>
        <end position="141"/>
    </location>
</feature>